<keyword evidence="4 7" id="KW-0418">Kinase</keyword>
<dbReference type="AlphaFoldDB" id="A0A949TPA8"/>
<keyword evidence="8" id="KW-1185">Reference proteome</keyword>
<gene>
    <name evidence="7" type="ORF">I6U48_24515</name>
</gene>
<dbReference type="PROSITE" id="PS50011">
    <property type="entry name" value="PROTEIN_KINASE_DOM"/>
    <property type="match status" value="1"/>
</dbReference>
<evidence type="ECO:0000259" key="6">
    <source>
        <dbReference type="PROSITE" id="PS50011"/>
    </source>
</evidence>
<dbReference type="GO" id="GO:0004674">
    <property type="term" value="F:protein serine/threonine kinase activity"/>
    <property type="evidence" value="ECO:0007669"/>
    <property type="project" value="UniProtKB-KW"/>
</dbReference>
<dbReference type="SMART" id="SM00220">
    <property type="entry name" value="S_TKc"/>
    <property type="match status" value="1"/>
</dbReference>
<feature type="domain" description="Protein kinase" evidence="6">
    <location>
        <begin position="12"/>
        <end position="287"/>
    </location>
</feature>
<dbReference type="CDD" id="cd14014">
    <property type="entry name" value="STKc_PknB_like"/>
    <property type="match status" value="1"/>
</dbReference>
<comment type="caution">
    <text evidence="7">The sequence shown here is derived from an EMBL/GenBank/DDBJ whole genome shotgun (WGS) entry which is preliminary data.</text>
</comment>
<dbReference type="PROSITE" id="PS00108">
    <property type="entry name" value="PROTEIN_KINASE_ST"/>
    <property type="match status" value="1"/>
</dbReference>
<evidence type="ECO:0000313" key="7">
    <source>
        <dbReference type="EMBL" id="MBV7276060.1"/>
    </source>
</evidence>
<sequence>MLTKGSKINEKYELMEFVAPGGMGEVWKAKDLILNRNVALKFVNAHYVKQNPKAEKILLDEAIAAASLLGHPNAIAILDFNKFTIENGDNYYIAMEFVDGVTVEKWIDGIKPTIDAITYYNISLLISLHICRAIEYAHKEGIQHRDIKPLNVFLSKHGLIKVGDFGIAKFIDEATRTHTVKDVSSPGYTAPEQWKGEKQGISTDIYQLGCTLYHILTGRLPFTKNSIAAMAYAHLNDVPARPNEISNIISEQISDIIMKLIEKEKDERPSIWEVVNVIANEIQKPYKLNANFTNKKDEEIKKIYEITEIDMEKMKKSIVKIDFPDYSEVLSEGIQLILSGVKEFKILK</sequence>
<dbReference type="Pfam" id="PF00069">
    <property type="entry name" value="Pkinase"/>
    <property type="match status" value="1"/>
</dbReference>
<organism evidence="7 8">
    <name type="scientific">Clostridium thailandense</name>
    <dbReference type="NCBI Taxonomy" id="2794346"/>
    <lineage>
        <taxon>Bacteria</taxon>
        <taxon>Bacillati</taxon>
        <taxon>Bacillota</taxon>
        <taxon>Clostridia</taxon>
        <taxon>Eubacteriales</taxon>
        <taxon>Clostridiaceae</taxon>
        <taxon>Clostridium</taxon>
    </lineage>
</organism>
<keyword evidence="3" id="KW-0547">Nucleotide-binding</keyword>
<dbReference type="EMBL" id="JAEEGC010000150">
    <property type="protein sequence ID" value="MBV7276060.1"/>
    <property type="molecule type" value="Genomic_DNA"/>
</dbReference>
<reference evidence="7" key="1">
    <citation type="submission" date="2020-12" db="EMBL/GenBank/DDBJ databases">
        <title>Clostridium thailandense sp. nov., a novel acetogenic bacterium isolated from peat land soil in Thailand.</title>
        <authorList>
            <person name="Chaikitkaew S."/>
            <person name="Birkeland N.K."/>
        </authorList>
    </citation>
    <scope>NUCLEOTIDE SEQUENCE</scope>
    <source>
        <strain evidence="7">PL3</strain>
    </source>
</reference>
<evidence type="ECO:0000256" key="3">
    <source>
        <dbReference type="ARBA" id="ARBA00022741"/>
    </source>
</evidence>
<dbReference type="RefSeq" id="WP_218323106.1">
    <property type="nucleotide sequence ID" value="NZ_JAEEGC010000150.1"/>
</dbReference>
<dbReference type="InterPro" id="IPR000719">
    <property type="entry name" value="Prot_kinase_dom"/>
</dbReference>
<dbReference type="PANTHER" id="PTHR43289">
    <property type="entry name" value="MITOGEN-ACTIVATED PROTEIN KINASE KINASE KINASE 20-RELATED"/>
    <property type="match status" value="1"/>
</dbReference>
<evidence type="ECO:0000256" key="1">
    <source>
        <dbReference type="ARBA" id="ARBA00012513"/>
    </source>
</evidence>
<dbReference type="Proteomes" id="UP000694308">
    <property type="component" value="Unassembled WGS sequence"/>
</dbReference>
<keyword evidence="7" id="KW-0723">Serine/threonine-protein kinase</keyword>
<name>A0A949TPA8_9CLOT</name>
<dbReference type="InterPro" id="IPR008271">
    <property type="entry name" value="Ser/Thr_kinase_AS"/>
</dbReference>
<dbReference type="GO" id="GO:0005524">
    <property type="term" value="F:ATP binding"/>
    <property type="evidence" value="ECO:0007669"/>
    <property type="project" value="UniProtKB-KW"/>
</dbReference>
<keyword evidence="2" id="KW-0808">Transferase</keyword>
<accession>A0A949TPA8</accession>
<keyword evidence="5" id="KW-0067">ATP-binding</keyword>
<dbReference type="PANTHER" id="PTHR43289:SF6">
    <property type="entry name" value="SERINE_THREONINE-PROTEIN KINASE NEKL-3"/>
    <property type="match status" value="1"/>
</dbReference>
<evidence type="ECO:0000313" key="8">
    <source>
        <dbReference type="Proteomes" id="UP000694308"/>
    </source>
</evidence>
<proteinExistence type="predicted"/>
<evidence type="ECO:0000256" key="2">
    <source>
        <dbReference type="ARBA" id="ARBA00022679"/>
    </source>
</evidence>
<dbReference type="EC" id="2.7.11.1" evidence="1"/>
<protein>
    <recommendedName>
        <fullName evidence="1">non-specific serine/threonine protein kinase</fullName>
        <ecNumber evidence="1">2.7.11.1</ecNumber>
    </recommendedName>
</protein>
<evidence type="ECO:0000256" key="5">
    <source>
        <dbReference type="ARBA" id="ARBA00022840"/>
    </source>
</evidence>
<evidence type="ECO:0000256" key="4">
    <source>
        <dbReference type="ARBA" id="ARBA00022777"/>
    </source>
</evidence>